<reference evidence="11 12" key="1">
    <citation type="submission" date="2018-04" db="EMBL/GenBank/DDBJ databases">
        <title>Genomic Encyclopedia of Type Strains, Phase IV (KMG-IV): sequencing the most valuable type-strain genomes for metagenomic binning, comparative biology and taxonomic classification.</title>
        <authorList>
            <person name="Goeker M."/>
        </authorList>
    </citation>
    <scope>NUCLEOTIDE SEQUENCE [LARGE SCALE GENOMIC DNA]</scope>
    <source>
        <strain evidence="11 12">DSM 45771</strain>
    </source>
</reference>
<keyword evidence="4 11" id="KW-0067">ATP-binding</keyword>
<dbReference type="Gene3D" id="3.40.50.300">
    <property type="entry name" value="P-loop containing nucleotide triphosphate hydrolases"/>
    <property type="match status" value="2"/>
</dbReference>
<dbReference type="GO" id="GO:0005886">
    <property type="term" value="C:plasma membrane"/>
    <property type="evidence" value="ECO:0007669"/>
    <property type="project" value="UniProtKB-SubCell"/>
</dbReference>
<feature type="region of interest" description="Disordered" evidence="7">
    <location>
        <begin position="545"/>
        <end position="578"/>
    </location>
</feature>
<comment type="subcellular location">
    <subcellularLocation>
        <location evidence="1">Cell membrane</location>
        <topology evidence="1">Multi-pass membrane protein</topology>
    </subcellularLocation>
</comment>
<feature type="transmembrane region" description="Helical" evidence="8">
    <location>
        <begin position="743"/>
        <end position="763"/>
    </location>
</feature>
<dbReference type="InterPro" id="IPR039421">
    <property type="entry name" value="Type_1_exporter"/>
</dbReference>
<dbReference type="PANTHER" id="PTHR24221">
    <property type="entry name" value="ATP-BINDING CASSETTE SUB-FAMILY B"/>
    <property type="match status" value="1"/>
</dbReference>
<dbReference type="InterPro" id="IPR014223">
    <property type="entry name" value="ABC_CydC/D"/>
</dbReference>
<dbReference type="OrthoDB" id="9806127at2"/>
<dbReference type="GO" id="GO:0042883">
    <property type="term" value="P:cysteine transport"/>
    <property type="evidence" value="ECO:0007669"/>
    <property type="project" value="InterPro"/>
</dbReference>
<feature type="transmembrane region" description="Helical" evidence="8">
    <location>
        <begin position="624"/>
        <end position="648"/>
    </location>
</feature>
<keyword evidence="5 8" id="KW-1133">Transmembrane helix</keyword>
<dbReference type="SMART" id="SM00382">
    <property type="entry name" value="AAA"/>
    <property type="match status" value="2"/>
</dbReference>
<evidence type="ECO:0000313" key="11">
    <source>
        <dbReference type="EMBL" id="PVZ06292.1"/>
    </source>
</evidence>
<dbReference type="SUPFAM" id="SSF52540">
    <property type="entry name" value="P-loop containing nucleoside triphosphate hydrolases"/>
    <property type="match status" value="2"/>
</dbReference>
<comment type="caution">
    <text evidence="11">The sequence shown here is derived from an EMBL/GenBank/DDBJ whole genome shotgun (WGS) entry which is preliminary data.</text>
</comment>
<dbReference type="GO" id="GO:0045454">
    <property type="term" value="P:cell redox homeostasis"/>
    <property type="evidence" value="ECO:0007669"/>
    <property type="project" value="InterPro"/>
</dbReference>
<dbReference type="RefSeq" id="WP_116710055.1">
    <property type="nucleotide sequence ID" value="NZ_QEKW01000013.1"/>
</dbReference>
<dbReference type="NCBIfam" id="TIGR02868">
    <property type="entry name" value="CydC"/>
    <property type="match status" value="1"/>
</dbReference>
<feature type="transmembrane region" description="Helical" evidence="8">
    <location>
        <begin position="135"/>
        <end position="154"/>
    </location>
</feature>
<keyword evidence="12" id="KW-1185">Reference proteome</keyword>
<keyword evidence="6 8" id="KW-0472">Membrane</keyword>
<dbReference type="InterPro" id="IPR017871">
    <property type="entry name" value="ABC_transporter-like_CS"/>
</dbReference>
<name>A0A2U1F298_9PSEU</name>
<dbReference type="AlphaFoldDB" id="A0A2U1F298"/>
<dbReference type="GO" id="GO:0140359">
    <property type="term" value="F:ABC-type transporter activity"/>
    <property type="evidence" value="ECO:0007669"/>
    <property type="project" value="InterPro"/>
</dbReference>
<dbReference type="InterPro" id="IPR036640">
    <property type="entry name" value="ABC1_TM_sf"/>
</dbReference>
<dbReference type="InterPro" id="IPR003439">
    <property type="entry name" value="ABC_transporter-like_ATP-bd"/>
</dbReference>
<keyword evidence="3" id="KW-0547">Nucleotide-binding</keyword>
<feature type="transmembrane region" description="Helical" evidence="8">
    <location>
        <begin position="274"/>
        <end position="291"/>
    </location>
</feature>
<dbReference type="GO" id="GO:0034775">
    <property type="term" value="P:glutathione transmembrane transport"/>
    <property type="evidence" value="ECO:0007669"/>
    <property type="project" value="InterPro"/>
</dbReference>
<feature type="domain" description="ABC transmembrane type-1" evidence="10">
    <location>
        <begin position="603"/>
        <end position="885"/>
    </location>
</feature>
<evidence type="ECO:0000256" key="2">
    <source>
        <dbReference type="ARBA" id="ARBA00022692"/>
    </source>
</evidence>
<feature type="transmembrane region" description="Helical" evidence="8">
    <location>
        <begin position="240"/>
        <end position="268"/>
    </location>
</feature>
<protein>
    <submittedName>
        <fullName evidence="11">ATP-binding cassette subfamily C protein CydCD</fullName>
    </submittedName>
</protein>
<dbReference type="Pfam" id="PF00664">
    <property type="entry name" value="ABC_membrane"/>
    <property type="match status" value="2"/>
</dbReference>
<gene>
    <name evidence="11" type="ORF">C8D89_11330</name>
</gene>
<dbReference type="InterPro" id="IPR011527">
    <property type="entry name" value="ABC1_TM_dom"/>
</dbReference>
<dbReference type="PANTHER" id="PTHR24221:SF590">
    <property type="entry name" value="COMPONENT LINKED WITH THE ASSEMBLY OF CYTOCHROME' TRANSPORT TRANSMEMBRANE ATP-BINDING PROTEIN ABC TRANSPORTER CYDD-RELATED"/>
    <property type="match status" value="1"/>
</dbReference>
<sequence>MKPLDPRLLRHVRPARTFVVLTAGAGVATAALVVAQADLLSQVVARAFLDGAPLAVLTGLLAALVAVVAGRAALAWATEAAAVRASARVIGQLRADLVDHVLRLGPRDPRLPSTGELGVLATRGIDALDGYLRRYLPTLLLATTVPLLVGVRLLTADWLAAVIVAVTVPLIPLFMVLVGLRTRDDTTRRWRALAVLGHHFLDLVAGLDVLVAFGRAGAQAGRLRAVADEYRRTTMRTLRVAFLSALVLEVLATLSVALVAVSVGLRLAEGRLDLATGLLVIMLAPEIYLPLRAVGARFHDSMEGLAAADDVFAVLETSADAGPAGPGGARRPAPDPSRVPVRLERVGVDGRGGAVLDDLDLTVAPGEIVGLRGPSGAGKSTLLDLVTGLRRPDRGRVSVGGVGLDDLDPEAWRARIAWVPQRPVLVAGTVADNIRLGAPDASDRAVGRAARAARVDLDLDVPVGERGAGLSTGQQRRVALARALVADRPLLLLDEPTEGVDAETESALLAVLPFALAGRSAIVVSHRPGVLAACDRVVDLPGRHAVPAPPPASPPTSSSAAPAAPVPPGSPGGEVEPAVPGRAGGALRWFAAAARPRAVGLTIAVLLGAGALGSAVALTATSAWLISAAALQPPLLTLVVAIVAVRAFGLAKGVLRYLERLASHDAALRLGADLRVRVWRALVRRGPAATAAQRRGDLLSRLTGDVDAQQDVLVRGLVPAGSALLVATGLVGLFAVLLPEAAIVLALGLLLAGVVAPLLGVLAGRRAARTTAAARAAVATGTLELLEGAADLLVLGAAGRRRRRLAAHDTELADRTVAQAGGAGLGAGLGVLGIGLAMVGATVVGVLALADGRLAPTALAVLALTPLAAAELVAGLPDAAARLAEAVPATRRLAELEAAPAPVTDPVPAAAVPADPTVAVESLAVRWPDATQEAVSGVSFALPPGERMVLAGPSGAGKSTVLAAILRTLPAARGAVTLDGRDTATMAAEDVRSRIASCGPAAHLFDSTLRENLRLARPEATDDEIVEALDHARLGGWLASLPEGLDTPLGEHGGPVSGGERQRLAVARVLLADRPVLTLDEPTAHLDAPTATALATEIEALSRGRTALVVSHRPGEFPGLPVVELGRTDVPGVAGARAAVASPH</sequence>
<feature type="transmembrane region" description="Helical" evidence="8">
    <location>
        <begin position="51"/>
        <end position="74"/>
    </location>
</feature>
<keyword evidence="2 8" id="KW-0812">Transmembrane</keyword>
<evidence type="ECO:0000256" key="7">
    <source>
        <dbReference type="SAM" id="MobiDB-lite"/>
    </source>
</evidence>
<feature type="domain" description="ABC transmembrane type-1" evidence="10">
    <location>
        <begin position="20"/>
        <end position="303"/>
    </location>
</feature>
<dbReference type="PROSITE" id="PS00211">
    <property type="entry name" value="ABC_TRANSPORTER_1"/>
    <property type="match status" value="1"/>
</dbReference>
<evidence type="ECO:0000259" key="10">
    <source>
        <dbReference type="PROSITE" id="PS50929"/>
    </source>
</evidence>
<dbReference type="GO" id="GO:0016887">
    <property type="term" value="F:ATP hydrolysis activity"/>
    <property type="evidence" value="ECO:0007669"/>
    <property type="project" value="InterPro"/>
</dbReference>
<dbReference type="CDD" id="cd18584">
    <property type="entry name" value="ABC_6TM_AarD_CydD"/>
    <property type="match status" value="1"/>
</dbReference>
<dbReference type="CDD" id="cd03228">
    <property type="entry name" value="ABCC_MRP_Like"/>
    <property type="match status" value="1"/>
</dbReference>
<feature type="transmembrane region" description="Helical" evidence="8">
    <location>
        <begin position="717"/>
        <end position="737"/>
    </location>
</feature>
<evidence type="ECO:0000256" key="3">
    <source>
        <dbReference type="ARBA" id="ARBA00022741"/>
    </source>
</evidence>
<feature type="domain" description="ABC transporter" evidence="9">
    <location>
        <begin position="341"/>
        <end position="567"/>
    </location>
</feature>
<feature type="transmembrane region" description="Helical" evidence="8">
    <location>
        <begin position="160"/>
        <end position="180"/>
    </location>
</feature>
<dbReference type="InterPro" id="IPR003593">
    <property type="entry name" value="AAA+_ATPase"/>
</dbReference>
<dbReference type="PROSITE" id="PS50929">
    <property type="entry name" value="ABC_TM1F"/>
    <property type="match status" value="2"/>
</dbReference>
<dbReference type="NCBIfam" id="TIGR02857">
    <property type="entry name" value="CydD"/>
    <property type="match status" value="1"/>
</dbReference>
<evidence type="ECO:0000256" key="4">
    <source>
        <dbReference type="ARBA" id="ARBA00022840"/>
    </source>
</evidence>
<evidence type="ECO:0000256" key="8">
    <source>
        <dbReference type="SAM" id="Phobius"/>
    </source>
</evidence>
<organism evidence="11 12">
    <name type="scientific">Actinomycetospora cinnamomea</name>
    <dbReference type="NCBI Taxonomy" id="663609"/>
    <lineage>
        <taxon>Bacteria</taxon>
        <taxon>Bacillati</taxon>
        <taxon>Actinomycetota</taxon>
        <taxon>Actinomycetes</taxon>
        <taxon>Pseudonocardiales</taxon>
        <taxon>Pseudonocardiaceae</taxon>
        <taxon>Actinomycetospora</taxon>
    </lineage>
</organism>
<accession>A0A2U1F298</accession>
<evidence type="ECO:0000256" key="1">
    <source>
        <dbReference type="ARBA" id="ARBA00004651"/>
    </source>
</evidence>
<dbReference type="Pfam" id="PF00005">
    <property type="entry name" value="ABC_tran"/>
    <property type="match status" value="2"/>
</dbReference>
<dbReference type="GO" id="GO:0005524">
    <property type="term" value="F:ATP binding"/>
    <property type="evidence" value="ECO:0007669"/>
    <property type="project" value="UniProtKB-KW"/>
</dbReference>
<evidence type="ECO:0000313" key="12">
    <source>
        <dbReference type="Proteomes" id="UP000245639"/>
    </source>
</evidence>
<dbReference type="InterPro" id="IPR027417">
    <property type="entry name" value="P-loop_NTPase"/>
</dbReference>
<dbReference type="InterPro" id="IPR014216">
    <property type="entry name" value="ABC_transptr_CydD"/>
</dbReference>
<evidence type="ECO:0000256" key="6">
    <source>
        <dbReference type="ARBA" id="ARBA00023136"/>
    </source>
</evidence>
<feature type="domain" description="ABC transporter" evidence="9">
    <location>
        <begin position="918"/>
        <end position="1144"/>
    </location>
</feature>
<dbReference type="Gene3D" id="1.20.1560.10">
    <property type="entry name" value="ABC transporter type 1, transmembrane domain"/>
    <property type="match status" value="2"/>
</dbReference>
<dbReference type="EMBL" id="QEKW01000013">
    <property type="protein sequence ID" value="PVZ06292.1"/>
    <property type="molecule type" value="Genomic_DNA"/>
</dbReference>
<dbReference type="PROSITE" id="PS50893">
    <property type="entry name" value="ABC_TRANSPORTER_2"/>
    <property type="match status" value="2"/>
</dbReference>
<evidence type="ECO:0000256" key="5">
    <source>
        <dbReference type="ARBA" id="ARBA00022989"/>
    </source>
</evidence>
<feature type="transmembrane region" description="Helical" evidence="8">
    <location>
        <begin position="598"/>
        <end position="618"/>
    </location>
</feature>
<dbReference type="Proteomes" id="UP000245639">
    <property type="component" value="Unassembled WGS sequence"/>
</dbReference>
<feature type="transmembrane region" description="Helical" evidence="8">
    <location>
        <begin position="825"/>
        <end position="848"/>
    </location>
</feature>
<proteinExistence type="predicted"/>
<dbReference type="SUPFAM" id="SSF90123">
    <property type="entry name" value="ABC transporter transmembrane region"/>
    <property type="match status" value="2"/>
</dbReference>
<evidence type="ECO:0000259" key="9">
    <source>
        <dbReference type="PROSITE" id="PS50893"/>
    </source>
</evidence>